<feature type="region of interest" description="Disordered" evidence="1">
    <location>
        <begin position="1"/>
        <end position="38"/>
    </location>
</feature>
<feature type="compositionally biased region" description="Basic and acidic residues" evidence="1">
    <location>
        <begin position="66"/>
        <end position="99"/>
    </location>
</feature>
<evidence type="ECO:0000256" key="1">
    <source>
        <dbReference type="SAM" id="MobiDB-lite"/>
    </source>
</evidence>
<dbReference type="EMBL" id="AFBQ01000301">
    <property type="protein sequence ID" value="EHY30625.1"/>
    <property type="molecule type" value="Genomic_DNA"/>
</dbReference>
<comment type="caution">
    <text evidence="2">The sequence shown here is derived from an EMBL/GenBank/DDBJ whole genome shotgun (WGS) entry which is preliminary data.</text>
</comment>
<organism evidence="2 3">
    <name type="scientific">Sutterella parvirubra YIT 11816</name>
    <dbReference type="NCBI Taxonomy" id="762967"/>
    <lineage>
        <taxon>Bacteria</taxon>
        <taxon>Pseudomonadati</taxon>
        <taxon>Pseudomonadota</taxon>
        <taxon>Betaproteobacteria</taxon>
        <taxon>Burkholderiales</taxon>
        <taxon>Sutterellaceae</taxon>
        <taxon>Sutterella</taxon>
    </lineage>
</organism>
<dbReference type="RefSeq" id="WP_008543218.1">
    <property type="nucleotide sequence ID" value="NZ_JH605004.1"/>
</dbReference>
<proteinExistence type="predicted"/>
<dbReference type="PATRIC" id="fig|762967.3.peg.1584"/>
<dbReference type="STRING" id="762967.HMPREF9440_02015"/>
<name>H3KGX6_9BURK</name>
<evidence type="ECO:0000313" key="3">
    <source>
        <dbReference type="Proteomes" id="UP000004956"/>
    </source>
</evidence>
<evidence type="ECO:0000313" key="2">
    <source>
        <dbReference type="EMBL" id="EHY30625.1"/>
    </source>
</evidence>
<protein>
    <submittedName>
        <fullName evidence="2">Uncharacterized protein</fullName>
    </submittedName>
</protein>
<accession>H3KGX6</accession>
<dbReference type="HOGENOM" id="CLU_1160630_0_0_4"/>
<gene>
    <name evidence="2" type="ORF">HMPREF9440_02015</name>
</gene>
<feature type="compositionally biased region" description="Acidic residues" evidence="1">
    <location>
        <begin position="215"/>
        <end position="243"/>
    </location>
</feature>
<feature type="region of interest" description="Disordered" evidence="1">
    <location>
        <begin position="215"/>
        <end position="250"/>
    </location>
</feature>
<feature type="region of interest" description="Disordered" evidence="1">
    <location>
        <begin position="66"/>
        <end position="124"/>
    </location>
</feature>
<dbReference type="OrthoDB" id="9157596at2"/>
<sequence length="250" mass="29103">MDRKFKDNGPRRGFSDRREGRSDRFENRDRGEGRSDRFDRFDRFDRSDRQERSDRRFDRFDRADRAERSDRFERSDRRSDRREGFERREGDFRGRREGFAGRQGGKRFEKKGPRQDFGVRSGPRARALETRRFADRSDFAKNAMVRLDADIADYFENAEAVNKVLRMFVEASLLVKKPEPKAEPAIEPETAATLFAETDLEDDDEAEYGEALELAEAEAEEAEEAEESAEAAEEAEEAEEAAEEDAKKSE</sequence>
<keyword evidence="3" id="KW-1185">Reference proteome</keyword>
<dbReference type="Proteomes" id="UP000004956">
    <property type="component" value="Unassembled WGS sequence"/>
</dbReference>
<reference evidence="2 3" key="1">
    <citation type="submission" date="2011-11" db="EMBL/GenBank/DDBJ databases">
        <authorList>
            <person name="Weinstock G."/>
            <person name="Sodergren E."/>
            <person name="Clifton S."/>
            <person name="Fulton L."/>
            <person name="Fulton B."/>
            <person name="Courtney L."/>
            <person name="Fronick C."/>
            <person name="Harrison M."/>
            <person name="Strong C."/>
            <person name="Farmer C."/>
            <person name="Delahaunty K."/>
            <person name="Markovic C."/>
            <person name="Hall O."/>
            <person name="Minx P."/>
            <person name="Tomlinson C."/>
            <person name="Mitreva M."/>
            <person name="Hou S."/>
            <person name="Chen J."/>
            <person name="Wollam A."/>
            <person name="Pepin K.H."/>
            <person name="Johnson M."/>
            <person name="Bhonagiri V."/>
            <person name="Zhang X."/>
            <person name="Suruliraj S."/>
            <person name="Warren W."/>
            <person name="Chinwalla A."/>
            <person name="Mardis E.R."/>
            <person name="Wilson R.K."/>
        </authorList>
    </citation>
    <scope>NUCLEOTIDE SEQUENCE [LARGE SCALE GENOMIC DNA]</scope>
    <source>
        <strain evidence="2 3">YIT 11816</strain>
    </source>
</reference>
<dbReference type="AlphaFoldDB" id="H3KGX6"/>